<dbReference type="RefSeq" id="WP_078667608.1">
    <property type="nucleotide sequence ID" value="NZ_FUWZ01000001.1"/>
</dbReference>
<protein>
    <submittedName>
        <fullName evidence="5">AraC-type DNA-binding protein</fullName>
    </submittedName>
</protein>
<proteinExistence type="predicted"/>
<dbReference type="PANTHER" id="PTHR43280">
    <property type="entry name" value="ARAC-FAMILY TRANSCRIPTIONAL REGULATOR"/>
    <property type="match status" value="1"/>
</dbReference>
<keyword evidence="1" id="KW-0805">Transcription regulation</keyword>
<keyword evidence="6" id="KW-1185">Reference proteome</keyword>
<dbReference type="InterPro" id="IPR037923">
    <property type="entry name" value="HTH-like"/>
</dbReference>
<evidence type="ECO:0000259" key="4">
    <source>
        <dbReference type="PROSITE" id="PS01124"/>
    </source>
</evidence>
<dbReference type="PROSITE" id="PS01124">
    <property type="entry name" value="HTH_ARAC_FAMILY_2"/>
    <property type="match status" value="1"/>
</dbReference>
<evidence type="ECO:0000256" key="3">
    <source>
        <dbReference type="ARBA" id="ARBA00023163"/>
    </source>
</evidence>
<dbReference type="PANTHER" id="PTHR43280:SF32">
    <property type="entry name" value="TRANSCRIPTIONAL REGULATORY PROTEIN"/>
    <property type="match status" value="1"/>
</dbReference>
<accession>A0A1T4M804</accession>
<dbReference type="STRING" id="634771.SAMN04488128_101979"/>
<dbReference type="InterPro" id="IPR018060">
    <property type="entry name" value="HTH_AraC"/>
</dbReference>
<evidence type="ECO:0000256" key="1">
    <source>
        <dbReference type="ARBA" id="ARBA00023015"/>
    </source>
</evidence>
<organism evidence="5 6">
    <name type="scientific">Chitinophaga eiseniae</name>
    <dbReference type="NCBI Taxonomy" id="634771"/>
    <lineage>
        <taxon>Bacteria</taxon>
        <taxon>Pseudomonadati</taxon>
        <taxon>Bacteroidota</taxon>
        <taxon>Chitinophagia</taxon>
        <taxon>Chitinophagales</taxon>
        <taxon>Chitinophagaceae</taxon>
        <taxon>Chitinophaga</taxon>
    </lineage>
</organism>
<evidence type="ECO:0000313" key="6">
    <source>
        <dbReference type="Proteomes" id="UP000190367"/>
    </source>
</evidence>
<keyword evidence="3" id="KW-0804">Transcription</keyword>
<dbReference type="AlphaFoldDB" id="A0A1T4M804"/>
<dbReference type="Pfam" id="PF12833">
    <property type="entry name" value="HTH_18"/>
    <property type="match status" value="1"/>
</dbReference>
<dbReference type="EMBL" id="FUWZ01000001">
    <property type="protein sequence ID" value="SJZ62977.1"/>
    <property type="molecule type" value="Genomic_DNA"/>
</dbReference>
<reference evidence="6" key="1">
    <citation type="submission" date="2017-02" db="EMBL/GenBank/DDBJ databases">
        <authorList>
            <person name="Varghese N."/>
            <person name="Submissions S."/>
        </authorList>
    </citation>
    <scope>NUCLEOTIDE SEQUENCE [LARGE SCALE GENOMIC DNA]</scope>
    <source>
        <strain evidence="6">DSM 22224</strain>
    </source>
</reference>
<name>A0A1T4M804_9BACT</name>
<keyword evidence="2 5" id="KW-0238">DNA-binding</keyword>
<dbReference type="OrthoDB" id="1007667at2"/>
<feature type="domain" description="HTH araC/xylS-type" evidence="4">
    <location>
        <begin position="211"/>
        <end position="309"/>
    </location>
</feature>
<evidence type="ECO:0000256" key="2">
    <source>
        <dbReference type="ARBA" id="ARBA00023125"/>
    </source>
</evidence>
<dbReference type="Gene3D" id="1.10.10.60">
    <property type="entry name" value="Homeodomain-like"/>
    <property type="match status" value="1"/>
</dbReference>
<evidence type="ECO:0000313" key="5">
    <source>
        <dbReference type="EMBL" id="SJZ62977.1"/>
    </source>
</evidence>
<dbReference type="SMART" id="SM00342">
    <property type="entry name" value="HTH_ARAC"/>
    <property type="match status" value="1"/>
</dbReference>
<gene>
    <name evidence="5" type="ORF">SAMN04488128_101979</name>
</gene>
<dbReference type="SUPFAM" id="SSF46689">
    <property type="entry name" value="Homeodomain-like"/>
    <property type="match status" value="1"/>
</dbReference>
<sequence>MPARSPRKEIPQYGLEASRQLHRLPGDTSAFGYNNLPAAARIKGFELYSSEGVRAQMGPLKSDYYRISISVRGVTEIQLGLEDFTHGTGTVSFTFPGQIFSKRGLSDDAFGYYLLFEPAFLEDILAPDRIPEEFPFFAYAGVPFMQLSPAELAATVDFAERMNAELRRHQPGHDKAMRMYVYLMLLELKRSYLRQGFHLVEKEDKAAYLVPRYKKLVSEHFLTRRKVADYAAMLGVTPNHLNRAIRAHTGHTASEAIADMLVREAKAALRYTDTTIAAISDQLHFSDPAGFNRFFKEKTGITPLAFRKNAVSG</sequence>
<dbReference type="GO" id="GO:0043565">
    <property type="term" value="F:sequence-specific DNA binding"/>
    <property type="evidence" value="ECO:0007669"/>
    <property type="project" value="InterPro"/>
</dbReference>
<dbReference type="Proteomes" id="UP000190367">
    <property type="component" value="Unassembled WGS sequence"/>
</dbReference>
<dbReference type="SUPFAM" id="SSF51215">
    <property type="entry name" value="Regulatory protein AraC"/>
    <property type="match status" value="1"/>
</dbReference>
<dbReference type="InterPro" id="IPR009057">
    <property type="entry name" value="Homeodomain-like_sf"/>
</dbReference>
<dbReference type="GO" id="GO:0003700">
    <property type="term" value="F:DNA-binding transcription factor activity"/>
    <property type="evidence" value="ECO:0007669"/>
    <property type="project" value="InterPro"/>
</dbReference>